<evidence type="ECO:0000313" key="1">
    <source>
        <dbReference type="EMBL" id="RDW69659.1"/>
    </source>
</evidence>
<reference evidence="1 2" key="1">
    <citation type="journal article" date="2018" name="IMA Fungus">
        <title>IMA Genome-F 9: Draft genome sequence of Annulohypoxylon stygium, Aspergillus mulundensis, Berkeleyomyces basicola (syn. Thielaviopsis basicola), Ceratocystis smalleyi, two Cercospora beticola strains, Coleophoma cylindrospora, Fusarium fracticaudum, Phialophora cf. hyalina, and Morchella septimelata.</title>
        <authorList>
            <person name="Wingfield B.D."/>
            <person name="Bills G.F."/>
            <person name="Dong Y."/>
            <person name="Huang W."/>
            <person name="Nel W.J."/>
            <person name="Swalarsk-Parry B.S."/>
            <person name="Vaghefi N."/>
            <person name="Wilken P.M."/>
            <person name="An Z."/>
            <person name="de Beer Z.W."/>
            <person name="De Vos L."/>
            <person name="Chen L."/>
            <person name="Duong T.A."/>
            <person name="Gao Y."/>
            <person name="Hammerbacher A."/>
            <person name="Kikkert J.R."/>
            <person name="Li Y."/>
            <person name="Li H."/>
            <person name="Li K."/>
            <person name="Li Q."/>
            <person name="Liu X."/>
            <person name="Ma X."/>
            <person name="Naidoo K."/>
            <person name="Pethybridge S.J."/>
            <person name="Sun J."/>
            <person name="Steenkamp E.T."/>
            <person name="van der Nest M.A."/>
            <person name="van Wyk S."/>
            <person name="Wingfield M.J."/>
            <person name="Xiong C."/>
            <person name="Yue Q."/>
            <person name="Zhang X."/>
        </authorList>
    </citation>
    <scope>NUCLEOTIDE SEQUENCE [LARGE SCALE GENOMIC DNA]</scope>
    <source>
        <strain evidence="1 2">BP6252</strain>
    </source>
</reference>
<dbReference type="OrthoDB" id="3940621at2759"/>
<dbReference type="AlphaFoldDB" id="A0A3D8R6J6"/>
<protein>
    <submittedName>
        <fullName evidence="1">Uncharacterized protein</fullName>
    </submittedName>
</protein>
<dbReference type="Proteomes" id="UP000256645">
    <property type="component" value="Unassembled WGS sequence"/>
</dbReference>
<gene>
    <name evidence="1" type="ORF">BP6252_08679</name>
</gene>
<dbReference type="EMBL" id="PDLM01000009">
    <property type="protein sequence ID" value="RDW69659.1"/>
    <property type="molecule type" value="Genomic_DNA"/>
</dbReference>
<keyword evidence="2" id="KW-1185">Reference proteome</keyword>
<comment type="caution">
    <text evidence="1">The sequence shown here is derived from an EMBL/GenBank/DDBJ whole genome shotgun (WGS) entry which is preliminary data.</text>
</comment>
<evidence type="ECO:0000313" key="2">
    <source>
        <dbReference type="Proteomes" id="UP000256645"/>
    </source>
</evidence>
<accession>A0A3D8R6J6</accession>
<dbReference type="STRING" id="1849047.A0A3D8R6J6"/>
<organism evidence="1 2">
    <name type="scientific">Coleophoma cylindrospora</name>
    <dbReference type="NCBI Taxonomy" id="1849047"/>
    <lineage>
        <taxon>Eukaryota</taxon>
        <taxon>Fungi</taxon>
        <taxon>Dikarya</taxon>
        <taxon>Ascomycota</taxon>
        <taxon>Pezizomycotina</taxon>
        <taxon>Leotiomycetes</taxon>
        <taxon>Helotiales</taxon>
        <taxon>Dermateaceae</taxon>
        <taxon>Coleophoma</taxon>
    </lineage>
</organism>
<proteinExistence type="predicted"/>
<name>A0A3D8R6J6_9HELO</name>
<sequence>MNTSWFDDAQPQCPIENKADVLPWGGEISRAKCDYEFIFPLFLQIRNVKKATMRSTEMSKGKRENLMMGETFMTVQRVMRRTTPYGSRAEPGWYYDKRIEERLDHLFMMLHGNSPYENELKKLLLDDVKGPDTLNEMNDRHRIMRAHSPLSLAYRSAFPKTFDSTKHADIDARGWNQDAWHCVYRNGIPPLNSKKTDERYRKWCMEYDAPENGGEFVKVHR</sequence>